<gene>
    <name evidence="2" type="ORF">B0J12DRAFT_73720</name>
</gene>
<evidence type="ECO:0000313" key="2">
    <source>
        <dbReference type="EMBL" id="KAH7009164.1"/>
    </source>
</evidence>
<sequence length="188" mass="19378">MASSSGSLSVQAPPAARGPSLPVSAPASTCHSRLVAPTARLLVRAAAAPYYWSRKAPHGVAQTAPTAVMRHVRGHTTQCARGVCGRSAVHVGHRKSSDRSHGSQYQPFRPHLPGGRPGGKGHHWLDEPADPTFAPKKAPSVADDASVATSLACALILVKDMVHPGHAQAAAPSTATLSPAVPWAALLV</sequence>
<feature type="region of interest" description="Disordered" evidence="1">
    <location>
        <begin position="92"/>
        <end position="138"/>
    </location>
</feature>
<keyword evidence="3" id="KW-1185">Reference proteome</keyword>
<organism evidence="2 3">
    <name type="scientific">Macrophomina phaseolina</name>
    <dbReference type="NCBI Taxonomy" id="35725"/>
    <lineage>
        <taxon>Eukaryota</taxon>
        <taxon>Fungi</taxon>
        <taxon>Dikarya</taxon>
        <taxon>Ascomycota</taxon>
        <taxon>Pezizomycotina</taxon>
        <taxon>Dothideomycetes</taxon>
        <taxon>Dothideomycetes incertae sedis</taxon>
        <taxon>Botryosphaeriales</taxon>
        <taxon>Botryosphaeriaceae</taxon>
        <taxon>Macrophomina</taxon>
    </lineage>
</organism>
<accession>A0ABQ8FPT1</accession>
<comment type="caution">
    <text evidence="2">The sequence shown here is derived from an EMBL/GenBank/DDBJ whole genome shotgun (WGS) entry which is preliminary data.</text>
</comment>
<dbReference type="EMBL" id="JAGTJR010000116">
    <property type="protein sequence ID" value="KAH7009164.1"/>
    <property type="molecule type" value="Genomic_DNA"/>
</dbReference>
<evidence type="ECO:0000256" key="1">
    <source>
        <dbReference type="SAM" id="MobiDB-lite"/>
    </source>
</evidence>
<protein>
    <submittedName>
        <fullName evidence="2">Uncharacterized protein</fullName>
    </submittedName>
</protein>
<name>A0ABQ8FPT1_9PEZI</name>
<dbReference type="Proteomes" id="UP000774617">
    <property type="component" value="Unassembled WGS sequence"/>
</dbReference>
<feature type="region of interest" description="Disordered" evidence="1">
    <location>
        <begin position="1"/>
        <end position="27"/>
    </location>
</feature>
<proteinExistence type="predicted"/>
<feature type="compositionally biased region" description="Polar residues" evidence="1">
    <location>
        <begin position="1"/>
        <end position="10"/>
    </location>
</feature>
<evidence type="ECO:0000313" key="3">
    <source>
        <dbReference type="Proteomes" id="UP000774617"/>
    </source>
</evidence>
<reference evidence="2 3" key="1">
    <citation type="journal article" date="2021" name="Nat. Commun.">
        <title>Genetic determinants of endophytism in the Arabidopsis root mycobiome.</title>
        <authorList>
            <person name="Mesny F."/>
            <person name="Miyauchi S."/>
            <person name="Thiergart T."/>
            <person name="Pickel B."/>
            <person name="Atanasova L."/>
            <person name="Karlsson M."/>
            <person name="Huettel B."/>
            <person name="Barry K.W."/>
            <person name="Haridas S."/>
            <person name="Chen C."/>
            <person name="Bauer D."/>
            <person name="Andreopoulos W."/>
            <person name="Pangilinan J."/>
            <person name="LaButti K."/>
            <person name="Riley R."/>
            <person name="Lipzen A."/>
            <person name="Clum A."/>
            <person name="Drula E."/>
            <person name="Henrissat B."/>
            <person name="Kohler A."/>
            <person name="Grigoriev I.V."/>
            <person name="Martin F.M."/>
            <person name="Hacquard S."/>
        </authorList>
    </citation>
    <scope>NUCLEOTIDE SEQUENCE [LARGE SCALE GENOMIC DNA]</scope>
    <source>
        <strain evidence="2 3">MPI-SDFR-AT-0080</strain>
    </source>
</reference>